<keyword evidence="1" id="KW-0479">Metal-binding</keyword>
<dbReference type="SMART" id="SM00184">
    <property type="entry name" value="RING"/>
    <property type="match status" value="1"/>
</dbReference>
<evidence type="ECO:0000256" key="2">
    <source>
        <dbReference type="ARBA" id="ARBA00022771"/>
    </source>
</evidence>
<dbReference type="InterPro" id="IPR013083">
    <property type="entry name" value="Znf_RING/FYVE/PHD"/>
</dbReference>
<dbReference type="EMBL" id="GIBP01009261">
    <property type="protein sequence ID" value="NDV38230.1"/>
    <property type="molecule type" value="Transcribed_RNA"/>
</dbReference>
<dbReference type="GO" id="GO:0008270">
    <property type="term" value="F:zinc ion binding"/>
    <property type="evidence" value="ECO:0007669"/>
    <property type="project" value="UniProtKB-KW"/>
</dbReference>
<dbReference type="PANTHER" id="PTHR15710">
    <property type="entry name" value="E3 UBIQUITIN-PROTEIN LIGASE PRAJA"/>
    <property type="match status" value="1"/>
</dbReference>
<evidence type="ECO:0000256" key="4">
    <source>
        <dbReference type="PROSITE-ProRule" id="PRU00175"/>
    </source>
</evidence>
<evidence type="ECO:0000313" key="6">
    <source>
        <dbReference type="EMBL" id="NDV38230.1"/>
    </source>
</evidence>
<dbReference type="PROSITE" id="PS50089">
    <property type="entry name" value="ZF_RING_2"/>
    <property type="match status" value="1"/>
</dbReference>
<evidence type="ECO:0000256" key="1">
    <source>
        <dbReference type="ARBA" id="ARBA00022723"/>
    </source>
</evidence>
<dbReference type="AlphaFoldDB" id="A0A6B2LN22"/>
<dbReference type="InterPro" id="IPR001841">
    <property type="entry name" value="Znf_RING"/>
</dbReference>
<dbReference type="Pfam" id="PF13639">
    <property type="entry name" value="zf-RING_2"/>
    <property type="match status" value="1"/>
</dbReference>
<evidence type="ECO:0000256" key="3">
    <source>
        <dbReference type="ARBA" id="ARBA00022833"/>
    </source>
</evidence>
<accession>A0A6B2LN22</accession>
<proteinExistence type="predicted"/>
<protein>
    <recommendedName>
        <fullName evidence="5">RING-type domain-containing protein</fullName>
    </recommendedName>
</protein>
<reference evidence="6" key="1">
    <citation type="journal article" date="2020" name="J. Eukaryot. Microbiol.">
        <title>De novo Sequencing, Assembly and Annotation of the Transcriptome for the Free-Living Testate Amoeba Arcella intermedia.</title>
        <authorList>
            <person name="Ribeiro G.M."/>
            <person name="Porfirio-Sousa A.L."/>
            <person name="Maurer-Alcala X.X."/>
            <person name="Katz L.A."/>
            <person name="Lahr D.J.G."/>
        </authorList>
    </citation>
    <scope>NUCLEOTIDE SEQUENCE</scope>
</reference>
<feature type="domain" description="RING-type" evidence="5">
    <location>
        <begin position="85"/>
        <end position="126"/>
    </location>
</feature>
<dbReference type="SUPFAM" id="SSF57850">
    <property type="entry name" value="RING/U-box"/>
    <property type="match status" value="1"/>
</dbReference>
<keyword evidence="2 4" id="KW-0863">Zinc-finger</keyword>
<dbReference type="Gene3D" id="3.30.40.10">
    <property type="entry name" value="Zinc/RING finger domain, C3HC4 (zinc finger)"/>
    <property type="match status" value="1"/>
</dbReference>
<sequence>MNRVSILQVQLRDTPITIGIIIAPIPRNGPHPPDSDYLNEGQFQDFLNRLFQSQQPQAQPVSSKIIDSLKVTKVTHDHQYGETICTVCQDCFAVEESVMDLPCSHTFHKDCILPWFGSHNTCPTCRFKMEDPDVPQEDS</sequence>
<name>A0A6B2LN22_9EUKA</name>
<organism evidence="6">
    <name type="scientific">Arcella intermedia</name>
    <dbReference type="NCBI Taxonomy" id="1963864"/>
    <lineage>
        <taxon>Eukaryota</taxon>
        <taxon>Amoebozoa</taxon>
        <taxon>Tubulinea</taxon>
        <taxon>Elardia</taxon>
        <taxon>Arcellinida</taxon>
        <taxon>Sphaerothecina</taxon>
        <taxon>Arcellidae</taxon>
        <taxon>Arcella</taxon>
    </lineage>
</organism>
<keyword evidence="3" id="KW-0862">Zinc</keyword>
<evidence type="ECO:0000259" key="5">
    <source>
        <dbReference type="PROSITE" id="PS50089"/>
    </source>
</evidence>